<keyword evidence="4" id="KW-0732">Signal</keyword>
<feature type="domain" description="Plastid lipid-associated protein/fibrillin conserved" evidence="5">
    <location>
        <begin position="79"/>
        <end position="117"/>
    </location>
</feature>
<comment type="subcellular location">
    <subcellularLocation>
        <location evidence="1">Plastid</location>
    </subcellularLocation>
</comment>
<dbReference type="EMBL" id="CAICTM010000969">
    <property type="protein sequence ID" value="CAB9518909.1"/>
    <property type="molecule type" value="Genomic_DNA"/>
</dbReference>
<proteinExistence type="predicted"/>
<evidence type="ECO:0000313" key="6">
    <source>
        <dbReference type="EMBL" id="CAB9518909.1"/>
    </source>
</evidence>
<accession>A0A9N8EGU0</accession>
<comment type="caution">
    <text evidence="6">The sequence shown here is derived from an EMBL/GenBank/DDBJ whole genome shotgun (WGS) entry which is preliminary data.</text>
</comment>
<dbReference type="InterPro" id="IPR039633">
    <property type="entry name" value="PAP"/>
</dbReference>
<dbReference type="Pfam" id="PF04755">
    <property type="entry name" value="PAP_fibrillin"/>
    <property type="match status" value="1"/>
</dbReference>
<dbReference type="GO" id="GO:0009536">
    <property type="term" value="C:plastid"/>
    <property type="evidence" value="ECO:0007669"/>
    <property type="project" value="UniProtKB-SubCell"/>
</dbReference>
<sequence length="291" mass="31748">MKLQNAILLLASLMAVNAFSVLPGQQKRNAASKIPIRSEPSDSSSDDYFTVEGEVYEPTADEILVSNVIDLMPKALGSVSAEDRSAINEAIYKLESVNPTTDPTLSPLLNGVWELRYWGGYDDNWALPSPTRQIALFLYSGGYSPGVFALGLLQNLPLPSEMLDVGDLEVTISRDQPRVEAKIPIKVGSGMDAGIAVKARLEVESGKRLRETYESATLMEQNVNLPGIAQYSREVFVTYLDNDILVARDGSGVVEVLVRKQKTFSQNWGTEPSDFDLTPPGEGVEFGSPTM</sequence>
<feature type="chain" id="PRO_5040141870" evidence="4">
    <location>
        <begin position="19"/>
        <end position="291"/>
    </location>
</feature>
<keyword evidence="7" id="KW-1185">Reference proteome</keyword>
<dbReference type="PANTHER" id="PTHR31906">
    <property type="entry name" value="PLASTID-LIPID-ASSOCIATED PROTEIN 4, CHLOROPLASTIC-RELATED"/>
    <property type="match status" value="1"/>
</dbReference>
<dbReference type="Proteomes" id="UP001153069">
    <property type="component" value="Unassembled WGS sequence"/>
</dbReference>
<keyword evidence="2" id="KW-0934">Plastid</keyword>
<evidence type="ECO:0000259" key="5">
    <source>
        <dbReference type="Pfam" id="PF04755"/>
    </source>
</evidence>
<organism evidence="6 7">
    <name type="scientific">Seminavis robusta</name>
    <dbReference type="NCBI Taxonomy" id="568900"/>
    <lineage>
        <taxon>Eukaryota</taxon>
        <taxon>Sar</taxon>
        <taxon>Stramenopiles</taxon>
        <taxon>Ochrophyta</taxon>
        <taxon>Bacillariophyta</taxon>
        <taxon>Bacillariophyceae</taxon>
        <taxon>Bacillariophycidae</taxon>
        <taxon>Naviculales</taxon>
        <taxon>Naviculaceae</taxon>
        <taxon>Seminavis</taxon>
    </lineage>
</organism>
<dbReference type="InterPro" id="IPR006843">
    <property type="entry name" value="PAP/fibrillin_dom"/>
</dbReference>
<evidence type="ECO:0000256" key="3">
    <source>
        <dbReference type="SAM" id="MobiDB-lite"/>
    </source>
</evidence>
<feature type="signal peptide" evidence="4">
    <location>
        <begin position="1"/>
        <end position="18"/>
    </location>
</feature>
<reference evidence="6" key="1">
    <citation type="submission" date="2020-06" db="EMBL/GenBank/DDBJ databases">
        <authorList>
            <consortium name="Plant Systems Biology data submission"/>
        </authorList>
    </citation>
    <scope>NUCLEOTIDE SEQUENCE</scope>
    <source>
        <strain evidence="6">D6</strain>
    </source>
</reference>
<evidence type="ECO:0000313" key="7">
    <source>
        <dbReference type="Proteomes" id="UP001153069"/>
    </source>
</evidence>
<dbReference type="OrthoDB" id="2015720at2759"/>
<dbReference type="AlphaFoldDB" id="A0A9N8EGU0"/>
<protein>
    <submittedName>
        <fullName evidence="6">Probable plastid-lipid-associated protein</fullName>
    </submittedName>
</protein>
<feature type="region of interest" description="Disordered" evidence="3">
    <location>
        <begin position="269"/>
        <end position="291"/>
    </location>
</feature>
<evidence type="ECO:0000256" key="2">
    <source>
        <dbReference type="ARBA" id="ARBA00022640"/>
    </source>
</evidence>
<evidence type="ECO:0000256" key="1">
    <source>
        <dbReference type="ARBA" id="ARBA00004474"/>
    </source>
</evidence>
<gene>
    <name evidence="6" type="ORF">SEMRO_971_G226520.1</name>
</gene>
<name>A0A9N8EGU0_9STRA</name>
<evidence type="ECO:0000256" key="4">
    <source>
        <dbReference type="SAM" id="SignalP"/>
    </source>
</evidence>